<evidence type="ECO:0000256" key="7">
    <source>
        <dbReference type="ARBA" id="ARBA00022989"/>
    </source>
</evidence>
<dbReference type="EMBL" id="JADCTT010000001">
    <property type="protein sequence ID" value="KAF9760360.1"/>
    <property type="molecule type" value="Genomic_DNA"/>
</dbReference>
<organism evidence="13 14">
    <name type="scientific">Bionectria ochroleuca</name>
    <name type="common">Gliocladium roseum</name>
    <dbReference type="NCBI Taxonomy" id="29856"/>
    <lineage>
        <taxon>Eukaryota</taxon>
        <taxon>Fungi</taxon>
        <taxon>Dikarya</taxon>
        <taxon>Ascomycota</taxon>
        <taxon>Pezizomycotina</taxon>
        <taxon>Sordariomycetes</taxon>
        <taxon>Hypocreomycetidae</taxon>
        <taxon>Hypocreales</taxon>
        <taxon>Bionectriaceae</taxon>
        <taxon>Clonostachys</taxon>
    </lineage>
</organism>
<evidence type="ECO:0000313" key="13">
    <source>
        <dbReference type="EMBL" id="KAF9760360.1"/>
    </source>
</evidence>
<reference evidence="13" key="1">
    <citation type="submission" date="2020-10" db="EMBL/GenBank/DDBJ databases">
        <title>High-Quality Genome Resource of Clonostachys rosea strain S41 by Oxford Nanopore Long-Read Sequencing.</title>
        <authorList>
            <person name="Wang H."/>
        </authorList>
    </citation>
    <scope>NUCLEOTIDE SEQUENCE</scope>
    <source>
        <strain evidence="13">S41</strain>
    </source>
</reference>
<keyword evidence="6" id="KW-0479">Metal-binding</keyword>
<evidence type="ECO:0000256" key="4">
    <source>
        <dbReference type="ARBA" id="ARBA00022617"/>
    </source>
</evidence>
<evidence type="ECO:0000256" key="5">
    <source>
        <dbReference type="ARBA" id="ARBA00022692"/>
    </source>
</evidence>
<evidence type="ECO:0000256" key="3">
    <source>
        <dbReference type="ARBA" id="ARBA00010617"/>
    </source>
</evidence>
<dbReference type="GO" id="GO:0016705">
    <property type="term" value="F:oxidoreductase activity, acting on paired donors, with incorporation or reduction of molecular oxygen"/>
    <property type="evidence" value="ECO:0007669"/>
    <property type="project" value="InterPro"/>
</dbReference>
<evidence type="ECO:0000313" key="14">
    <source>
        <dbReference type="Proteomes" id="UP000616885"/>
    </source>
</evidence>
<dbReference type="GO" id="GO:0016020">
    <property type="term" value="C:membrane"/>
    <property type="evidence" value="ECO:0007669"/>
    <property type="project" value="UniProtKB-SubCell"/>
</dbReference>
<dbReference type="InterPro" id="IPR036396">
    <property type="entry name" value="Cyt_P450_sf"/>
</dbReference>
<evidence type="ECO:0000256" key="9">
    <source>
        <dbReference type="ARBA" id="ARBA00023004"/>
    </source>
</evidence>
<keyword evidence="8" id="KW-0560">Oxidoreductase</keyword>
<evidence type="ECO:0000256" key="1">
    <source>
        <dbReference type="ARBA" id="ARBA00001971"/>
    </source>
</evidence>
<keyword evidence="5 12" id="KW-0812">Transmembrane</keyword>
<keyword evidence="10" id="KW-0503">Monooxygenase</keyword>
<dbReference type="AlphaFoldDB" id="A0A8H7NQB0"/>
<name>A0A8H7NQB0_BIOOC</name>
<evidence type="ECO:0000256" key="6">
    <source>
        <dbReference type="ARBA" id="ARBA00022723"/>
    </source>
</evidence>
<keyword evidence="11 12" id="KW-0472">Membrane</keyword>
<dbReference type="Gene3D" id="1.10.630.10">
    <property type="entry name" value="Cytochrome P450"/>
    <property type="match status" value="1"/>
</dbReference>
<sequence length="605" mass="67738">MDFRGLPQVFKSGLFFVIIKLDRGNLLVFPRDQVKAIYSLPEKTVNVLVTANESIQTKWTVWDDENLGHLTGSVTSELIHAFKREWGSKTEWNLVDPRASSLRIVVGAANAAFITSTLSCVPKAGHLSGRTKWAGGKDAPVAVASFIGGYVVATVVIAMLASVALSKIVSSSRKGVRAVEPTRSLLSLVQPIFKFILAVVNYCRSWEYLFRGQKIIQHKYDQSNRQPFEIHAPDNRYVFVSSPDHIKEVDQAPDTVLSLHAATKQMLQPMYTTQNFNWFDRRGIDGVGFVRAIRTLLTNNLPQILPDLSAIIGSRLEEMGDSYPTVNGTKQYPVYPAVVKLVVLSNAVSFFGKDLAKNDGFMVSAWEFIEETVICAEIIRVLPNVIGSILGHRLAAQDVIYNTLLPIAEQRVVERDLKAIGQVVPEHADCIQWILDTSPRQNPWSAKRVVHELMAIWFGSVHTVSATVTFAIHDLCLYPEYVEPLRAELRAEFTAFEQTGKGLPLLDSFIKESARLSPVEARELFHPYHLSLIAKEKAIIRQIANLPILSESTRRSALQPFTFSNGLKLEVGDWACTPVRAIMQDPEYYPNPLRFNGFRFVEPSF</sequence>
<gene>
    <name evidence="13" type="ORF">IM811_002054</name>
</gene>
<dbReference type="GO" id="GO:0020037">
    <property type="term" value="F:heme binding"/>
    <property type="evidence" value="ECO:0007669"/>
    <property type="project" value="InterPro"/>
</dbReference>
<comment type="cofactor">
    <cofactor evidence="1">
        <name>heme</name>
        <dbReference type="ChEBI" id="CHEBI:30413"/>
    </cofactor>
</comment>
<keyword evidence="9" id="KW-0408">Iron</keyword>
<evidence type="ECO:0000256" key="2">
    <source>
        <dbReference type="ARBA" id="ARBA00004370"/>
    </source>
</evidence>
<comment type="similarity">
    <text evidence="3">Belongs to the cytochrome P450 family.</text>
</comment>
<dbReference type="Proteomes" id="UP000616885">
    <property type="component" value="Unassembled WGS sequence"/>
</dbReference>
<dbReference type="Pfam" id="PF00067">
    <property type="entry name" value="p450"/>
    <property type="match status" value="1"/>
</dbReference>
<dbReference type="PANTHER" id="PTHR46206">
    <property type="entry name" value="CYTOCHROME P450"/>
    <property type="match status" value="1"/>
</dbReference>
<dbReference type="CDD" id="cd11041">
    <property type="entry name" value="CYP503A1-like"/>
    <property type="match status" value="1"/>
</dbReference>
<evidence type="ECO:0008006" key="15">
    <source>
        <dbReference type="Google" id="ProtNLM"/>
    </source>
</evidence>
<evidence type="ECO:0000256" key="8">
    <source>
        <dbReference type="ARBA" id="ARBA00023002"/>
    </source>
</evidence>
<comment type="caution">
    <text evidence="13">The sequence shown here is derived from an EMBL/GenBank/DDBJ whole genome shotgun (WGS) entry which is preliminary data.</text>
</comment>
<dbReference type="GO" id="GO:0005506">
    <property type="term" value="F:iron ion binding"/>
    <property type="evidence" value="ECO:0007669"/>
    <property type="project" value="InterPro"/>
</dbReference>
<keyword evidence="4" id="KW-0349">Heme</keyword>
<dbReference type="SUPFAM" id="SSF48264">
    <property type="entry name" value="Cytochrome P450"/>
    <property type="match status" value="1"/>
</dbReference>
<keyword evidence="7 12" id="KW-1133">Transmembrane helix</keyword>
<accession>A0A8H7NQB0</accession>
<comment type="subcellular location">
    <subcellularLocation>
        <location evidence="2">Membrane</location>
    </subcellularLocation>
</comment>
<evidence type="ECO:0000256" key="12">
    <source>
        <dbReference type="SAM" id="Phobius"/>
    </source>
</evidence>
<feature type="transmembrane region" description="Helical" evidence="12">
    <location>
        <begin position="141"/>
        <end position="165"/>
    </location>
</feature>
<dbReference type="InterPro" id="IPR001128">
    <property type="entry name" value="Cyt_P450"/>
</dbReference>
<evidence type="ECO:0000256" key="10">
    <source>
        <dbReference type="ARBA" id="ARBA00023033"/>
    </source>
</evidence>
<proteinExistence type="inferred from homology"/>
<dbReference type="GO" id="GO:0004497">
    <property type="term" value="F:monooxygenase activity"/>
    <property type="evidence" value="ECO:0007669"/>
    <property type="project" value="UniProtKB-KW"/>
</dbReference>
<dbReference type="PANTHER" id="PTHR46206:SF5">
    <property type="entry name" value="P450, PUTATIVE (EUROFUNG)-RELATED"/>
    <property type="match status" value="1"/>
</dbReference>
<protein>
    <recommendedName>
        <fullName evidence="15">Cytochrome P450</fullName>
    </recommendedName>
</protein>
<evidence type="ECO:0000256" key="11">
    <source>
        <dbReference type="ARBA" id="ARBA00023136"/>
    </source>
</evidence>